<keyword evidence="2" id="KW-0067">ATP-binding</keyword>
<dbReference type="InterPro" id="IPR002575">
    <property type="entry name" value="Aminoglycoside_PTrfase"/>
</dbReference>
<evidence type="ECO:0000313" key="5">
    <source>
        <dbReference type="Proteomes" id="UP000029273"/>
    </source>
</evidence>
<keyword evidence="1" id="KW-0547">Nucleotide-binding</keyword>
<accession>A0A1A6C6G2</accession>
<reference evidence="4 5" key="1">
    <citation type="journal article" date="2014" name="Genome Announc.">
        <title>Draft Genome Sequence of the Iron-Oxidizing, Acidophilic, and Halotolerant 'Thiobacillus prosperus' Type Strain DSM 5130.</title>
        <authorList>
            <person name="Ossandon F.J."/>
            <person name="Cardenas J.P."/>
            <person name="Corbett M."/>
            <person name="Quatrini R."/>
            <person name="Holmes D.S."/>
            <person name="Watkin E."/>
        </authorList>
    </citation>
    <scope>NUCLEOTIDE SEQUENCE [LARGE SCALE GENOMIC DNA]</scope>
    <source>
        <strain evidence="4 5">DSM 5130</strain>
    </source>
</reference>
<gene>
    <name evidence="4" type="ORF">Thpro_021175</name>
</gene>
<keyword evidence="5" id="KW-1185">Reference proteome</keyword>
<dbReference type="GO" id="GO:0016740">
    <property type="term" value="F:transferase activity"/>
    <property type="evidence" value="ECO:0007669"/>
    <property type="project" value="UniProtKB-KW"/>
</dbReference>
<dbReference type="RefSeq" id="WP_065089348.1">
    <property type="nucleotide sequence ID" value="NZ_JQSG02000002.1"/>
</dbReference>
<organism evidence="4 5">
    <name type="scientific">Acidihalobacter prosperus</name>
    <dbReference type="NCBI Taxonomy" id="160660"/>
    <lineage>
        <taxon>Bacteria</taxon>
        <taxon>Pseudomonadati</taxon>
        <taxon>Pseudomonadota</taxon>
        <taxon>Gammaproteobacteria</taxon>
        <taxon>Chromatiales</taxon>
        <taxon>Ectothiorhodospiraceae</taxon>
        <taxon>Acidihalobacter</taxon>
    </lineage>
</organism>
<dbReference type="EMBL" id="JQSG02000002">
    <property type="protein sequence ID" value="OBS10125.1"/>
    <property type="molecule type" value="Genomic_DNA"/>
</dbReference>
<dbReference type="PANTHER" id="PTHR33540:SF1">
    <property type="entry name" value="N-ACETYLMURAMATE_N-ACETYLGLUCOSAMINE KINASE"/>
    <property type="match status" value="1"/>
</dbReference>
<evidence type="ECO:0000256" key="2">
    <source>
        <dbReference type="ARBA" id="ARBA00022840"/>
    </source>
</evidence>
<dbReference type="Gene3D" id="3.30.200.20">
    <property type="entry name" value="Phosphorylase Kinase, domain 1"/>
    <property type="match status" value="1"/>
</dbReference>
<dbReference type="STRING" id="160660.BJI67_04440"/>
<dbReference type="SUPFAM" id="SSF56112">
    <property type="entry name" value="Protein kinase-like (PK-like)"/>
    <property type="match status" value="1"/>
</dbReference>
<dbReference type="GO" id="GO:0005524">
    <property type="term" value="F:ATP binding"/>
    <property type="evidence" value="ECO:0007669"/>
    <property type="project" value="UniProtKB-KW"/>
</dbReference>
<evidence type="ECO:0000259" key="3">
    <source>
        <dbReference type="Pfam" id="PF01636"/>
    </source>
</evidence>
<dbReference type="Proteomes" id="UP000029273">
    <property type="component" value="Unassembled WGS sequence"/>
</dbReference>
<dbReference type="AlphaFoldDB" id="A0A1A6C6G2"/>
<sequence length="339" mass="37000">MAEVAQDPRRAALADWLAGVAPGSRDLRPASGDASFRRYFRLDTDGGPRIAMDAPPAQEPLAPFLDVTARLAAAGVHVPRVHAADTDLGFVLLDDLGTRHYLDALDADNADALYGDALYALVRIAAADSAGLPPYDRALLAREMALFPDWLLDRHLGLTLDGAQRAALNAVCEALIASALAQPQVFVHRDYHARNLMLTEEHNPGVLDYQDAVRGPLAYDLASLLRDAYVNWPEARVRGWALAYRDRAVAAGLCAPTADDDFLRAFDLMGVQRQLKVLGIFARLWHRDGKPGYLGDLPRVLAYVEAVAPRHPETAPLAALIGQLDLRRRLQEAARPCAR</sequence>
<dbReference type="InterPro" id="IPR011009">
    <property type="entry name" value="Kinase-like_dom_sf"/>
</dbReference>
<dbReference type="PANTHER" id="PTHR33540">
    <property type="entry name" value="TRNA THREONYLCARBAMOYLADENOSINE BIOSYNTHESIS PROTEIN TSAE"/>
    <property type="match status" value="1"/>
</dbReference>
<dbReference type="Gene3D" id="3.90.1200.10">
    <property type="match status" value="1"/>
</dbReference>
<evidence type="ECO:0000313" key="4">
    <source>
        <dbReference type="EMBL" id="OBS10125.1"/>
    </source>
</evidence>
<protein>
    <submittedName>
        <fullName evidence="4">Phosphotransferase</fullName>
    </submittedName>
</protein>
<feature type="domain" description="Aminoglycoside phosphotransferase" evidence="3">
    <location>
        <begin position="26"/>
        <end position="251"/>
    </location>
</feature>
<dbReference type="Pfam" id="PF01636">
    <property type="entry name" value="APH"/>
    <property type="match status" value="1"/>
</dbReference>
<name>A0A1A6C6G2_9GAMM</name>
<comment type="caution">
    <text evidence="4">The sequence shown here is derived from an EMBL/GenBank/DDBJ whole genome shotgun (WGS) entry which is preliminary data.</text>
</comment>
<dbReference type="OrthoDB" id="9809275at2"/>
<proteinExistence type="predicted"/>
<evidence type="ECO:0000256" key="1">
    <source>
        <dbReference type="ARBA" id="ARBA00022741"/>
    </source>
</evidence>